<feature type="transmembrane region" description="Helical" evidence="7">
    <location>
        <begin position="175"/>
        <end position="196"/>
    </location>
</feature>
<dbReference type="InterPro" id="IPR036259">
    <property type="entry name" value="MFS_trans_sf"/>
</dbReference>
<keyword evidence="10" id="KW-1185">Reference proteome</keyword>
<keyword evidence="4 7" id="KW-1133">Transmembrane helix</keyword>
<dbReference type="PANTHER" id="PTHR43791:SF67">
    <property type="entry name" value="TRANSPORTER, PUTATIVE (AFU_ORTHOLOGUE AFUA_3G04010)-RELATED"/>
    <property type="match status" value="1"/>
</dbReference>
<dbReference type="EMBL" id="JAOPEN010000006">
    <property type="protein sequence ID" value="KAJ4856476.1"/>
    <property type="molecule type" value="Genomic_DNA"/>
</dbReference>
<dbReference type="SUPFAM" id="SSF103473">
    <property type="entry name" value="MFS general substrate transporter"/>
    <property type="match status" value="1"/>
</dbReference>
<dbReference type="InterPro" id="IPR020846">
    <property type="entry name" value="MFS_dom"/>
</dbReference>
<dbReference type="FunFam" id="1.20.1250.20:FF:000013">
    <property type="entry name" value="MFS general substrate transporter"/>
    <property type="match status" value="1"/>
</dbReference>
<feature type="transmembrane region" description="Helical" evidence="7">
    <location>
        <begin position="356"/>
        <end position="373"/>
    </location>
</feature>
<feature type="transmembrane region" description="Helical" evidence="7">
    <location>
        <begin position="325"/>
        <end position="344"/>
    </location>
</feature>
<dbReference type="Gene3D" id="1.20.1250.20">
    <property type="entry name" value="MFS general substrate transporter like domains"/>
    <property type="match status" value="2"/>
</dbReference>
<feature type="transmembrane region" description="Helical" evidence="7">
    <location>
        <begin position="115"/>
        <end position="134"/>
    </location>
</feature>
<evidence type="ECO:0000256" key="1">
    <source>
        <dbReference type="ARBA" id="ARBA00004141"/>
    </source>
</evidence>
<keyword evidence="5 7" id="KW-0472">Membrane</keyword>
<evidence type="ECO:0000256" key="4">
    <source>
        <dbReference type="ARBA" id="ARBA00022989"/>
    </source>
</evidence>
<feature type="transmembrane region" description="Helical" evidence="7">
    <location>
        <begin position="208"/>
        <end position="230"/>
    </location>
</feature>
<dbReference type="FunFam" id="1.20.1250.20:FF:000034">
    <property type="entry name" value="MFS general substrate transporter"/>
    <property type="match status" value="1"/>
</dbReference>
<dbReference type="GO" id="GO:0016020">
    <property type="term" value="C:membrane"/>
    <property type="evidence" value="ECO:0007669"/>
    <property type="project" value="UniProtKB-SubCell"/>
</dbReference>
<dbReference type="PANTHER" id="PTHR43791">
    <property type="entry name" value="PERMEASE-RELATED"/>
    <property type="match status" value="1"/>
</dbReference>
<dbReference type="GO" id="GO:0022857">
    <property type="term" value="F:transmembrane transporter activity"/>
    <property type="evidence" value="ECO:0007669"/>
    <property type="project" value="InterPro"/>
</dbReference>
<gene>
    <name evidence="9" type="ORF">T069G_09844</name>
</gene>
<proteinExistence type="predicted"/>
<keyword evidence="2" id="KW-0813">Transport</keyword>
<comment type="subcellular location">
    <subcellularLocation>
        <location evidence="1">Membrane</location>
        <topology evidence="1">Multi-pass membrane protein</topology>
    </subcellularLocation>
</comment>
<evidence type="ECO:0000256" key="5">
    <source>
        <dbReference type="ARBA" id="ARBA00023136"/>
    </source>
</evidence>
<evidence type="ECO:0000259" key="8">
    <source>
        <dbReference type="PROSITE" id="PS50850"/>
    </source>
</evidence>
<evidence type="ECO:0000256" key="3">
    <source>
        <dbReference type="ARBA" id="ARBA00022692"/>
    </source>
</evidence>
<keyword evidence="3 7" id="KW-0812">Transmembrane</keyword>
<protein>
    <submittedName>
        <fullName evidence="9">Major facilitator superfamily domain-containing protein</fullName>
    </submittedName>
</protein>
<feature type="compositionally biased region" description="Basic and acidic residues" evidence="6">
    <location>
        <begin position="1"/>
        <end position="25"/>
    </location>
</feature>
<reference evidence="9" key="1">
    <citation type="submission" date="2022-09" db="EMBL/GenBank/DDBJ databases">
        <title>Chromosome-level assembly of Trichoderma breve T069, a fungus used in development of biopesticide product.</title>
        <authorList>
            <person name="Lin R."/>
            <person name="Liu T."/>
        </authorList>
    </citation>
    <scope>NUCLEOTIDE SEQUENCE</scope>
    <source>
        <strain evidence="9">T069</strain>
    </source>
</reference>
<dbReference type="AlphaFoldDB" id="A0A9W9E6H8"/>
<evidence type="ECO:0000256" key="6">
    <source>
        <dbReference type="SAM" id="MobiDB-lite"/>
    </source>
</evidence>
<feature type="domain" description="Major facilitator superfamily (MFS) profile" evidence="8">
    <location>
        <begin position="49"/>
        <end position="472"/>
    </location>
</feature>
<feature type="region of interest" description="Disordered" evidence="6">
    <location>
        <begin position="1"/>
        <end position="31"/>
    </location>
</feature>
<organism evidence="9 10">
    <name type="scientific">Trichoderma breve</name>
    <dbReference type="NCBI Taxonomy" id="2034170"/>
    <lineage>
        <taxon>Eukaryota</taxon>
        <taxon>Fungi</taxon>
        <taxon>Dikarya</taxon>
        <taxon>Ascomycota</taxon>
        <taxon>Pezizomycotina</taxon>
        <taxon>Sordariomycetes</taxon>
        <taxon>Hypocreomycetidae</taxon>
        <taxon>Hypocreales</taxon>
        <taxon>Hypocreaceae</taxon>
        <taxon>Trichoderma</taxon>
    </lineage>
</organism>
<evidence type="ECO:0000256" key="7">
    <source>
        <dbReference type="SAM" id="Phobius"/>
    </source>
</evidence>
<feature type="transmembrane region" description="Helical" evidence="7">
    <location>
        <begin position="444"/>
        <end position="466"/>
    </location>
</feature>
<feature type="transmembrane region" description="Helical" evidence="7">
    <location>
        <begin position="140"/>
        <end position="163"/>
    </location>
</feature>
<accession>A0A9W9E6H8</accession>
<sequence length="495" mass="54016">MKASQDNKADFDNEKHEDNEIEHGEGYGQDPQRTAAMTKRVLFKIDTRVMPALALLLLCSFLDRTNVGNAKILGLEADLGITDKQYSQGLAVFYATYIACELPSNLVLKKVSPRIWLPSLTVAWGIITMCLGFVRSFGSFAAVRALLGIAEGGLFPGIVLYLSSMYTRGELALRIGIFYTSASLSGAFGGLLARGLSAIGPRGGLEGWRWIFIIEGLLTIVSGLIAFVALPNGVASAGFLSTEERDFAAERLASDNGGRFNPAIEAEETFKWSEVRRGLFNVQIWLTSTTYFALLSGVYSFGLFVKLPTIVNDLKITSNANKVQLWTVIPYAVATPTTVFVALISDRIKLRGLPMLVMLPISIAGYATIAHVQSASVRFAMTCLMAMGMYSSVPCVLVWNANNSAGHYKRATTSALQLAVANCGGFVATFVYPNKDGPIYLKGHSIILGLLCYAWFAVLANLLWLAKMNRDKKMGKYDQYASSGDDRDPEFEMIL</sequence>
<feature type="transmembrane region" description="Helical" evidence="7">
    <location>
        <begin position="379"/>
        <end position="399"/>
    </location>
</feature>
<evidence type="ECO:0000256" key="2">
    <source>
        <dbReference type="ARBA" id="ARBA00022448"/>
    </source>
</evidence>
<feature type="transmembrane region" description="Helical" evidence="7">
    <location>
        <begin position="411"/>
        <end position="432"/>
    </location>
</feature>
<dbReference type="Pfam" id="PF07690">
    <property type="entry name" value="MFS_1"/>
    <property type="match status" value="1"/>
</dbReference>
<feature type="transmembrane region" description="Helical" evidence="7">
    <location>
        <begin position="284"/>
        <end position="305"/>
    </location>
</feature>
<name>A0A9W9E6H8_9HYPO</name>
<dbReference type="InterPro" id="IPR011701">
    <property type="entry name" value="MFS"/>
</dbReference>
<dbReference type="GeneID" id="80871742"/>
<evidence type="ECO:0000313" key="10">
    <source>
        <dbReference type="Proteomes" id="UP001140511"/>
    </source>
</evidence>
<comment type="caution">
    <text evidence="9">The sequence shown here is derived from an EMBL/GenBank/DDBJ whole genome shotgun (WGS) entry which is preliminary data.</text>
</comment>
<dbReference type="RefSeq" id="XP_056025532.1">
    <property type="nucleotide sequence ID" value="XM_056177054.1"/>
</dbReference>
<evidence type="ECO:0000313" key="9">
    <source>
        <dbReference type="EMBL" id="KAJ4856476.1"/>
    </source>
</evidence>
<dbReference type="Proteomes" id="UP001140511">
    <property type="component" value="Unassembled WGS sequence"/>
</dbReference>
<dbReference type="PROSITE" id="PS50850">
    <property type="entry name" value="MFS"/>
    <property type="match status" value="1"/>
</dbReference>